<feature type="transmembrane region" description="Helical" evidence="10">
    <location>
        <begin position="335"/>
        <end position="359"/>
    </location>
</feature>
<keyword evidence="3 12" id="KW-0808">Transferase</keyword>
<evidence type="ECO:0000256" key="8">
    <source>
        <dbReference type="ARBA" id="ARBA00023295"/>
    </source>
</evidence>
<dbReference type="CDD" id="cd06421">
    <property type="entry name" value="CESA_CelA_like"/>
    <property type="match status" value="1"/>
</dbReference>
<evidence type="ECO:0000259" key="11">
    <source>
        <dbReference type="PROSITE" id="PS51764"/>
    </source>
</evidence>
<dbReference type="GO" id="GO:0016758">
    <property type="term" value="F:hexosyltransferase activity"/>
    <property type="evidence" value="ECO:0007669"/>
    <property type="project" value="TreeGrafter"/>
</dbReference>
<dbReference type="Pfam" id="PF13641">
    <property type="entry name" value="Glyco_tranf_2_3"/>
    <property type="match status" value="1"/>
</dbReference>
<evidence type="ECO:0000256" key="3">
    <source>
        <dbReference type="ARBA" id="ARBA00022679"/>
    </source>
</evidence>
<gene>
    <name evidence="12" type="ORF">EGT74_18715</name>
</gene>
<dbReference type="Gene3D" id="3.20.20.80">
    <property type="entry name" value="Glycosidases"/>
    <property type="match status" value="2"/>
</dbReference>
<sequence length="1259" mass="143322">MSKTLYPVTPPTRSELFTLRLMILFGTFSMCYLLYCLFRQSQVGYAPFYWILMAGITFNALRVLHEWYHYFAIRIPPRPARLQPYTVDIFTTFCPGEPYAMIEETLTAIQAIHYPHTTYLCDEANDPYLIELCQKLGVKHVTRNNRKDAKAGNINNALQYATGELCVILDPDHVPSPEFLDHVVDYFNNPEVGFVQIVQAYHNMGDSLVAKGAAQQTFQFYGPIMACMNSYGTVLAIGANCTFRRAALDSIGGHAAGLAEDMHTAMQLHAKNWKSVYVPAVLTRGLVPSTMSAYYSQQLKWARGTFELLVTSYPKLFKQFTWAQRLHYCAIPLHYFSGVIFFINFLIPILALVTGLIPFTVDMVDFALLGLPVIAAVILIRHYVQRWVMEETERGFHIVGGLLLIGTWWIHILGLVYTVIRKKVPYIPTPKDDSGPDNWRLNIPNFVILLASAGAIVYGLTYDWNPYALVMAGIAGINCLIMVFNIIASLRLNRLHNRYNWVRTALVYPLLVKKKFWQFRHLQLYVVFRKLALPILFTAVCFTFYTLTRDAAPAVVLDNRKTPGETTFYTGIYHPGNVNGLSSVTEVKQLQERYNTGFNIISLYIPWGDAPQCFPPAALMEDVYRNGSLPMITWEPWTALFRDSAALNEQQVMARIATGTFDAYLETFAAQIKALDRPVFLRFAHEPENPSYPWSATGGNTAGMYKAAWKYVHTFFIRRNVHNAIWVWNPWSAETAEEYFPGHAYVDWIGVTCLNYGPQFADGRSRSFSQLYNPFHRLPVFRSGLPVMVAEMGSLPTADNQQTWLGNAFRDISGNFKEIHACILFNSDKDKNTLRPLPGGVLNWRLQEPRLVFAAQKSYARLADAKPQHAGLLHDTLTRDVPAAYLPLPEGIRGINYRKGDTWFRNLHSLTRHEIASDFHNMKILGINTIKRFGPGVYDRNLLAEAADKEMGIHYGFWLPDITDMGKDARQLARVERTILRTIRDLKHKPQIKAWNIANNGWQQLAGQYYKPALLYQQKPFMDWLQQLTRRIKAADPSRPLTVDVNLTDDMDGTLRYFRQQLPLVDAFGVVQTDSTSRLQQIDSIGVPAFISEAPVRTFVKLPPKPRTAFLTTWQDLETRDFITFNGLTDHWGHFKPPFYQLGAYWGIPLAQPPLPEVSILKPALTLNPGITLDYHALISVNGEWKLAAKEKTGLRYEWHLLKTDKYGNGIFLSKLGEGPSVTLTVPDEPEYYRLYLLAVKNNNVRTARSTLNTLLVVL</sequence>
<dbReference type="Proteomes" id="UP000278351">
    <property type="component" value="Unassembled WGS sequence"/>
</dbReference>
<proteinExistence type="inferred from homology"/>
<keyword evidence="8 9" id="KW-0326">Glycosidase</keyword>
<dbReference type="PANTHER" id="PTHR43867:SF2">
    <property type="entry name" value="CELLULOSE SYNTHASE CATALYTIC SUBUNIT A [UDP-FORMING]"/>
    <property type="match status" value="1"/>
</dbReference>
<evidence type="ECO:0000256" key="9">
    <source>
        <dbReference type="PROSITE-ProRule" id="PRU01100"/>
    </source>
</evidence>
<dbReference type="InterPro" id="IPR017853">
    <property type="entry name" value="GH"/>
</dbReference>
<keyword evidence="2" id="KW-0328">Glycosyltransferase</keyword>
<evidence type="ECO:0000256" key="5">
    <source>
        <dbReference type="ARBA" id="ARBA00022801"/>
    </source>
</evidence>
<comment type="subcellular location">
    <subcellularLocation>
        <location evidence="1">Membrane</location>
        <topology evidence="1">Multi-pass membrane protein</topology>
    </subcellularLocation>
</comment>
<protein>
    <submittedName>
        <fullName evidence="12">Glycosyltransferase</fullName>
    </submittedName>
</protein>
<accession>A0A3N4PVC5</accession>
<name>A0A3N4PVC5_9BACT</name>
<comment type="similarity">
    <text evidence="9">Belongs to the glycosyl hydrolase 26 family.</text>
</comment>
<feature type="transmembrane region" description="Helical" evidence="10">
    <location>
        <begin position="467"/>
        <end position="488"/>
    </location>
</feature>
<feature type="transmembrane region" description="Helical" evidence="10">
    <location>
        <begin position="20"/>
        <end position="38"/>
    </location>
</feature>
<dbReference type="AlphaFoldDB" id="A0A3N4PVC5"/>
<evidence type="ECO:0000256" key="7">
    <source>
        <dbReference type="ARBA" id="ARBA00023136"/>
    </source>
</evidence>
<evidence type="ECO:0000256" key="4">
    <source>
        <dbReference type="ARBA" id="ARBA00022692"/>
    </source>
</evidence>
<dbReference type="PROSITE" id="PS51764">
    <property type="entry name" value="GH26"/>
    <property type="match status" value="1"/>
</dbReference>
<organism evidence="12 13">
    <name type="scientific">Chitinophaga lutea</name>
    <dbReference type="NCBI Taxonomy" id="2488634"/>
    <lineage>
        <taxon>Bacteria</taxon>
        <taxon>Pseudomonadati</taxon>
        <taxon>Bacteroidota</taxon>
        <taxon>Chitinophagia</taxon>
        <taxon>Chitinophagales</taxon>
        <taxon>Chitinophagaceae</taxon>
        <taxon>Chitinophaga</taxon>
    </lineage>
</organism>
<dbReference type="PANTHER" id="PTHR43867">
    <property type="entry name" value="CELLULOSE SYNTHASE CATALYTIC SUBUNIT A [UDP-FORMING]"/>
    <property type="match status" value="1"/>
</dbReference>
<dbReference type="GO" id="GO:0005886">
    <property type="term" value="C:plasma membrane"/>
    <property type="evidence" value="ECO:0007669"/>
    <property type="project" value="TreeGrafter"/>
</dbReference>
<feature type="active site" description="Nucleophile" evidence="9">
    <location>
        <position position="791"/>
    </location>
</feature>
<dbReference type="GO" id="GO:0004553">
    <property type="term" value="F:hydrolase activity, hydrolyzing O-glycosyl compounds"/>
    <property type="evidence" value="ECO:0007669"/>
    <property type="project" value="InterPro"/>
</dbReference>
<feature type="domain" description="GH26" evidence="11">
    <location>
        <begin position="551"/>
        <end position="855"/>
    </location>
</feature>
<dbReference type="SUPFAM" id="SSF51445">
    <property type="entry name" value="(Trans)glycosidases"/>
    <property type="match status" value="2"/>
</dbReference>
<reference evidence="12 13" key="1">
    <citation type="submission" date="2018-11" db="EMBL/GenBank/DDBJ databases">
        <title>Chitinophaga lutea sp.nov., isolate from arsenic contaminated soil.</title>
        <authorList>
            <person name="Zong Y."/>
        </authorList>
    </citation>
    <scope>NUCLEOTIDE SEQUENCE [LARGE SCALE GENOMIC DNA]</scope>
    <source>
        <strain evidence="12 13">ZY74</strain>
    </source>
</reference>
<evidence type="ECO:0000256" key="1">
    <source>
        <dbReference type="ARBA" id="ARBA00004141"/>
    </source>
</evidence>
<evidence type="ECO:0000256" key="10">
    <source>
        <dbReference type="SAM" id="Phobius"/>
    </source>
</evidence>
<evidence type="ECO:0000313" key="12">
    <source>
        <dbReference type="EMBL" id="RPE09041.1"/>
    </source>
</evidence>
<feature type="transmembrane region" description="Helical" evidence="10">
    <location>
        <begin position="524"/>
        <end position="547"/>
    </location>
</feature>
<keyword evidence="5 9" id="KW-0378">Hydrolase</keyword>
<dbReference type="InterPro" id="IPR029044">
    <property type="entry name" value="Nucleotide-diphossugar_trans"/>
</dbReference>
<keyword evidence="4 10" id="KW-0812">Transmembrane</keyword>
<dbReference type="InterPro" id="IPR022790">
    <property type="entry name" value="GH26_dom"/>
</dbReference>
<dbReference type="InterPro" id="IPR050321">
    <property type="entry name" value="Glycosyltr_2/OpgH_subfam"/>
</dbReference>
<keyword evidence="6 10" id="KW-1133">Transmembrane helix</keyword>
<dbReference type="Pfam" id="PF02156">
    <property type="entry name" value="Glyco_hydro_26"/>
    <property type="match status" value="1"/>
</dbReference>
<dbReference type="OrthoDB" id="9802773at2"/>
<feature type="transmembrane region" description="Helical" evidence="10">
    <location>
        <begin position="366"/>
        <end position="384"/>
    </location>
</feature>
<feature type="transmembrane region" description="Helical" evidence="10">
    <location>
        <begin position="396"/>
        <end position="420"/>
    </location>
</feature>
<dbReference type="Gene3D" id="3.90.550.10">
    <property type="entry name" value="Spore Coat Polysaccharide Biosynthesis Protein SpsA, Chain A"/>
    <property type="match status" value="1"/>
</dbReference>
<evidence type="ECO:0000313" key="13">
    <source>
        <dbReference type="Proteomes" id="UP000278351"/>
    </source>
</evidence>
<dbReference type="RefSeq" id="WP_123848043.1">
    <property type="nucleotide sequence ID" value="NZ_RPDH01000002.1"/>
</dbReference>
<evidence type="ECO:0000256" key="2">
    <source>
        <dbReference type="ARBA" id="ARBA00022676"/>
    </source>
</evidence>
<feature type="active site" description="Proton donor" evidence="9">
    <location>
        <position position="686"/>
    </location>
</feature>
<keyword evidence="13" id="KW-1185">Reference proteome</keyword>
<feature type="transmembrane region" description="Helical" evidence="10">
    <location>
        <begin position="45"/>
        <end position="64"/>
    </location>
</feature>
<evidence type="ECO:0000256" key="6">
    <source>
        <dbReference type="ARBA" id="ARBA00022989"/>
    </source>
</evidence>
<dbReference type="SUPFAM" id="SSF53448">
    <property type="entry name" value="Nucleotide-diphospho-sugar transferases"/>
    <property type="match status" value="1"/>
</dbReference>
<comment type="caution">
    <text evidence="12">The sequence shown here is derived from an EMBL/GenBank/DDBJ whole genome shotgun (WGS) entry which is preliminary data.</text>
</comment>
<dbReference type="EMBL" id="RPDH01000002">
    <property type="protein sequence ID" value="RPE09041.1"/>
    <property type="molecule type" value="Genomic_DNA"/>
</dbReference>
<keyword evidence="7 10" id="KW-0472">Membrane</keyword>